<evidence type="ECO:0000256" key="1">
    <source>
        <dbReference type="SAM" id="SignalP"/>
    </source>
</evidence>
<accession>A0ABU8VQR0</accession>
<keyword evidence="1" id="KW-0732">Signal</keyword>
<evidence type="ECO:0000313" key="3">
    <source>
        <dbReference type="EMBL" id="MEJ8815935.1"/>
    </source>
</evidence>
<dbReference type="InterPro" id="IPR009677">
    <property type="entry name" value="DUF1266"/>
</dbReference>
<organism evidence="3 4">
    <name type="scientific">Variovorax ureilyticus</name>
    <dbReference type="NCBI Taxonomy" id="1836198"/>
    <lineage>
        <taxon>Bacteria</taxon>
        <taxon>Pseudomonadati</taxon>
        <taxon>Pseudomonadota</taxon>
        <taxon>Betaproteobacteria</taxon>
        <taxon>Burkholderiales</taxon>
        <taxon>Comamonadaceae</taxon>
        <taxon>Variovorax</taxon>
    </lineage>
</organism>
<feature type="domain" description="DUF1266" evidence="2">
    <location>
        <begin position="79"/>
        <end position="236"/>
    </location>
</feature>
<gene>
    <name evidence="3" type="ORF">WKW77_33080</name>
</gene>
<name>A0ABU8VQR0_9BURK</name>
<proteinExistence type="predicted"/>
<evidence type="ECO:0000259" key="2">
    <source>
        <dbReference type="Pfam" id="PF06889"/>
    </source>
</evidence>
<keyword evidence="4" id="KW-1185">Reference proteome</keyword>
<dbReference type="Pfam" id="PF06889">
    <property type="entry name" value="DUF1266"/>
    <property type="match status" value="1"/>
</dbReference>
<dbReference type="RefSeq" id="WP_340361129.1">
    <property type="nucleotide sequence ID" value="NZ_JBBKZU010000026.1"/>
</dbReference>
<evidence type="ECO:0000313" key="4">
    <source>
        <dbReference type="Proteomes" id="UP001365846"/>
    </source>
</evidence>
<feature type="signal peptide" evidence="1">
    <location>
        <begin position="1"/>
        <end position="17"/>
    </location>
</feature>
<feature type="chain" id="PRO_5047103182" evidence="1">
    <location>
        <begin position="18"/>
        <end position="266"/>
    </location>
</feature>
<protein>
    <submittedName>
        <fullName evidence="3">DUF1266 domain-containing protein</fullName>
    </submittedName>
</protein>
<sequence length="266" mass="29142">MMALLAAALAWCMKSLASVRLRLSARVGNARPVESVPPHDTCPELLFGCLLSANFAVLMKDDFNQLASALPEHRIRKLLAEHWGIENRADCVHVIEQRMERLGETSPAEIQAVAAWLDDRRRRGEGARPARPAAEHLASADDLSHGHLSVLAWDIQQLAYLVRLARAVGHVSHGQAEAVLARLTLRARMHYGSWKVYSMAALVGLGMRGAMEVFETSEWERYARTHSVFLSGRHAPIRLASSWSTACVAPPRLRAGGSHSAPVAAA</sequence>
<dbReference type="Proteomes" id="UP001365846">
    <property type="component" value="Unassembled WGS sequence"/>
</dbReference>
<comment type="caution">
    <text evidence="3">The sequence shown here is derived from an EMBL/GenBank/DDBJ whole genome shotgun (WGS) entry which is preliminary data.</text>
</comment>
<dbReference type="EMBL" id="JBBKZU010000026">
    <property type="protein sequence ID" value="MEJ8815935.1"/>
    <property type="molecule type" value="Genomic_DNA"/>
</dbReference>
<reference evidence="3 4" key="1">
    <citation type="submission" date="2024-03" db="EMBL/GenBank/DDBJ databases">
        <title>Novel species of the genus Variovorax.</title>
        <authorList>
            <person name="Liu Q."/>
            <person name="Xin Y.-H."/>
        </authorList>
    </citation>
    <scope>NUCLEOTIDE SEQUENCE [LARGE SCALE GENOMIC DNA]</scope>
    <source>
        <strain evidence="3 4">KACC 18899</strain>
    </source>
</reference>